<feature type="region of interest" description="Disordered" evidence="1">
    <location>
        <begin position="472"/>
        <end position="586"/>
    </location>
</feature>
<dbReference type="RefSeq" id="WP_179618282.1">
    <property type="nucleotide sequence ID" value="NZ_JACCBW010000001.1"/>
</dbReference>
<dbReference type="Gene3D" id="3.30.420.10">
    <property type="entry name" value="Ribonuclease H-like superfamily/Ribonuclease H"/>
    <property type="match status" value="1"/>
</dbReference>
<accession>A0A7Y9H0R7</accession>
<organism evidence="3 4">
    <name type="scientific">Nocardioides cavernae</name>
    <dbReference type="NCBI Taxonomy" id="1921566"/>
    <lineage>
        <taxon>Bacteria</taxon>
        <taxon>Bacillati</taxon>
        <taxon>Actinomycetota</taxon>
        <taxon>Actinomycetes</taxon>
        <taxon>Propionibacteriales</taxon>
        <taxon>Nocardioidaceae</taxon>
        <taxon>Nocardioides</taxon>
    </lineage>
</organism>
<feature type="compositionally biased region" description="Low complexity" evidence="1">
    <location>
        <begin position="573"/>
        <end position="586"/>
    </location>
</feature>
<evidence type="ECO:0000259" key="2">
    <source>
        <dbReference type="PROSITE" id="PS50994"/>
    </source>
</evidence>
<dbReference type="SUPFAM" id="SSF53098">
    <property type="entry name" value="Ribonuclease H-like"/>
    <property type="match status" value="1"/>
</dbReference>
<proteinExistence type="predicted"/>
<feature type="domain" description="Integrase catalytic" evidence="2">
    <location>
        <begin position="147"/>
        <end position="354"/>
    </location>
</feature>
<feature type="compositionally biased region" description="Basic and acidic residues" evidence="1">
    <location>
        <begin position="502"/>
        <end position="518"/>
    </location>
</feature>
<dbReference type="InterPro" id="IPR036397">
    <property type="entry name" value="RNaseH_sf"/>
</dbReference>
<reference evidence="3 4" key="2">
    <citation type="submission" date="2020-08" db="EMBL/GenBank/DDBJ databases">
        <title>The Agave Microbiome: Exploring the role of microbial communities in plant adaptations to desert environments.</title>
        <authorList>
            <person name="Partida-Martinez L.P."/>
        </authorList>
    </citation>
    <scope>NUCLEOTIDE SEQUENCE [LARGE SCALE GENOMIC DNA]</scope>
    <source>
        <strain evidence="3 4">AT2.17</strain>
    </source>
</reference>
<reference evidence="3 4" key="1">
    <citation type="submission" date="2020-07" db="EMBL/GenBank/DDBJ databases">
        <authorList>
            <person name="Partida-Martinez L."/>
            <person name="Huntemann M."/>
            <person name="Clum A."/>
            <person name="Wang J."/>
            <person name="Palaniappan K."/>
            <person name="Ritter S."/>
            <person name="Chen I.-M."/>
            <person name="Stamatis D."/>
            <person name="Reddy T."/>
            <person name="O'Malley R."/>
            <person name="Daum C."/>
            <person name="Shapiro N."/>
            <person name="Ivanova N."/>
            <person name="Kyrpides N."/>
            <person name="Woyke T."/>
        </authorList>
    </citation>
    <scope>NUCLEOTIDE SEQUENCE [LARGE SCALE GENOMIC DNA]</scope>
    <source>
        <strain evidence="3 4">AT2.17</strain>
    </source>
</reference>
<feature type="compositionally biased region" description="Polar residues" evidence="1">
    <location>
        <begin position="532"/>
        <end position="541"/>
    </location>
</feature>
<keyword evidence="4" id="KW-1185">Reference proteome</keyword>
<dbReference type="InterPro" id="IPR001584">
    <property type="entry name" value="Integrase_cat-core"/>
</dbReference>
<sequence>MTGSRSLDHAASSDGPQRLSHSDKHALVRRLRRLGGGGKPLGPHVRLAAEQHGVSVKTVYKWLRDPSLAGDEPKPKQRTRFEVTIEHLTVVANEQNLYTAWEKMQAADLIDCSYRTFARAIAERTDPTLVEAALKGYKGLVNARLYLKWTPPHRCHTYHVDHTKLDLWVWPSHKHRSPVRPHVTVIVDGATGLLHAVAWVADINGDMIAAALADCAVERKYHGVLVGGQPEQVILDNAAAHFGPAMRAGVERLGWIIAPTAAYSSWQNGKAERAIGMLNKRLSNRAPGATNSGTTRTGAPRNVARLPADINPADVWGWKAFQMALQAEVDDINTTIKMKRLGGLTRLEAWAADPTERRPIEAAESRLAMLTSGNKTYTATKNGINFQGVDYVDACLVYGRKYLIRYLPTQREFIEVFDLNNEHVGTAYDPDTIPKNRRDAFMAERARQERDAQAIEYGVRAHRRHLAAVDNANAGYGDDNPTDDDEDVQSHAGVTDMGATSRLDRAHGSNAAERPEPKRRAKQPRVPVEATAQETPASPTALSRLAAVHGEPVIPVRRPPAGTHTEMPDNPRPDTSSTSSPDHPQN</sequence>
<dbReference type="AlphaFoldDB" id="A0A7Y9H0R7"/>
<dbReference type="PROSITE" id="PS50994">
    <property type="entry name" value="INTEGRASE"/>
    <property type="match status" value="1"/>
</dbReference>
<comment type="caution">
    <text evidence="3">The sequence shown here is derived from an EMBL/GenBank/DDBJ whole genome shotgun (WGS) entry which is preliminary data.</text>
</comment>
<dbReference type="EMBL" id="JACCBW010000001">
    <property type="protein sequence ID" value="NYE35658.1"/>
    <property type="molecule type" value="Genomic_DNA"/>
</dbReference>
<dbReference type="GO" id="GO:0003676">
    <property type="term" value="F:nucleic acid binding"/>
    <property type="evidence" value="ECO:0007669"/>
    <property type="project" value="InterPro"/>
</dbReference>
<dbReference type="InterPro" id="IPR012337">
    <property type="entry name" value="RNaseH-like_sf"/>
</dbReference>
<name>A0A7Y9H0R7_9ACTN</name>
<evidence type="ECO:0000313" key="4">
    <source>
        <dbReference type="Proteomes" id="UP000549911"/>
    </source>
</evidence>
<protein>
    <submittedName>
        <fullName evidence="3">Transposase InsO family protein</fullName>
    </submittedName>
</protein>
<dbReference type="GO" id="GO:0015074">
    <property type="term" value="P:DNA integration"/>
    <property type="evidence" value="ECO:0007669"/>
    <property type="project" value="InterPro"/>
</dbReference>
<dbReference type="Proteomes" id="UP000549911">
    <property type="component" value="Unassembled WGS sequence"/>
</dbReference>
<feature type="region of interest" description="Disordered" evidence="1">
    <location>
        <begin position="1"/>
        <end position="24"/>
    </location>
</feature>
<evidence type="ECO:0000256" key="1">
    <source>
        <dbReference type="SAM" id="MobiDB-lite"/>
    </source>
</evidence>
<evidence type="ECO:0000313" key="3">
    <source>
        <dbReference type="EMBL" id="NYE35658.1"/>
    </source>
</evidence>
<gene>
    <name evidence="3" type="ORF">F4692_000762</name>
</gene>